<proteinExistence type="evidence at transcript level"/>
<organism evidence="5">
    <name type="scientific">Abylopsis eschscholtzii</name>
    <dbReference type="NCBI Taxonomy" id="1864535"/>
    <lineage>
        <taxon>Eukaryota</taxon>
        <taxon>Metazoa</taxon>
        <taxon>Cnidaria</taxon>
        <taxon>Hydrozoa</taxon>
        <taxon>Hydroidolina</taxon>
        <taxon>Siphonophorae</taxon>
        <taxon>Calycophorae</taxon>
        <taxon>Abylidae</taxon>
        <taxon>Abylopsis</taxon>
    </lineage>
</organism>
<evidence type="ECO:0000256" key="2">
    <source>
        <dbReference type="ARBA" id="ARBA00022991"/>
    </source>
</evidence>
<dbReference type="Gene3D" id="2.40.155.10">
    <property type="entry name" value="Green fluorescent protein"/>
    <property type="match status" value="3"/>
</dbReference>
<dbReference type="Pfam" id="PF01353">
    <property type="entry name" value="GFP"/>
    <property type="match status" value="2"/>
</dbReference>
<dbReference type="SUPFAM" id="SSF54511">
    <property type="entry name" value="GFP-like"/>
    <property type="match status" value="2"/>
</dbReference>
<evidence type="ECO:0000256" key="1">
    <source>
        <dbReference type="ARBA" id="ARBA00008949"/>
    </source>
</evidence>
<reference evidence="5" key="1">
    <citation type="journal article" date="2011" name="Photochem. Photobiol. Sci.">
        <title>Multi-domain GFP-like proteins from marine hydrozoans.</title>
        <authorList>
            <person name="Hunt M.E."/>
            <person name="Modi C.K."/>
            <person name="Aglyamova G.V."/>
            <person name="Ravikant D.V.S."/>
            <person name="Meyer E."/>
            <person name="Matz M.V."/>
        </authorList>
    </citation>
    <scope>NUCLEOTIDE SEQUENCE</scope>
    <source>
        <strain evidence="5">DS3-9</strain>
    </source>
</reference>
<dbReference type="InterPro" id="IPR011584">
    <property type="entry name" value="GFP-related"/>
</dbReference>
<keyword evidence="3" id="KW-0455">Luminescence</keyword>
<dbReference type="InterPro" id="IPR009017">
    <property type="entry name" value="GFP"/>
</dbReference>
<evidence type="ECO:0000313" key="5">
    <source>
        <dbReference type="EMBL" id="AEP13895.1"/>
    </source>
</evidence>
<keyword evidence="2" id="KW-0157">Chromophore</keyword>
<comment type="similarity">
    <text evidence="1">Belongs to the GFP family.</text>
</comment>
<dbReference type="GO" id="GO:0008218">
    <property type="term" value="P:bioluminescence"/>
    <property type="evidence" value="ECO:0007669"/>
    <property type="project" value="UniProtKB-KW"/>
</dbReference>
<sequence length="519" mass="59018">MAPGPEIFKEQSVPFKMRIRGTVNGKKVTITGQGSGDARTGKMRGKWVVSEPDVCPMSYAALQPTFGYGYRVYGQYPDNVIQWFQQCMPEGYTQRRITRFTRMSGNDQVDEEGTLTTFQTIRLEEAMTDGKKSWVCTNDTTMEANFREGSVLLQAGSLTLSSPSSVEKVVPFENGLKNYVQLFYPLKDSSGDVIIANQITTNRPLFLSQSIPLPPPHWKRVEVVQYKHHDEPKDHIGQEETNQFYEFEPCNEWTEVAMPRIVETKGSSKTKAPDANIFKQQSVPLKMRIEGTVNGKKMVINGQGAGDARIGELKGKWICSEPDTCPMSWDALHPTFGYGFRVFGHYPDHIVQFFYECMPEGYTQRRITRFTRMSGNDIIGEEGTMNTMHTIKLEEGLVDGKPGWYCDNKVTLEANFKEGSVLLKNDALAMLQPSSIEKAIPFEHGLKNYCQFFYPIKDSDGDVIIATQMTQNHPISSNKSIPLPPAHWKRVECKQFKDPLEKKDHIVQDEINKYYEFKN</sequence>
<keyword evidence="4" id="KW-0599">Photoprotein</keyword>
<feature type="non-terminal residue" evidence="5">
    <location>
        <position position="519"/>
    </location>
</feature>
<dbReference type="PRINTS" id="PR01229">
    <property type="entry name" value="GFLUORESCENT"/>
</dbReference>
<evidence type="ECO:0000256" key="4">
    <source>
        <dbReference type="ARBA" id="ARBA00023262"/>
    </source>
</evidence>
<dbReference type="EMBL" id="HQ699261">
    <property type="protein sequence ID" value="AEP13895.1"/>
    <property type="molecule type" value="mRNA"/>
</dbReference>
<dbReference type="AlphaFoldDB" id="G4WMX2"/>
<accession>G4WMX2</accession>
<protein>
    <submittedName>
        <fullName evidence="5">DGFP</fullName>
    </submittedName>
</protein>
<dbReference type="GO" id="GO:0006091">
    <property type="term" value="P:generation of precursor metabolites and energy"/>
    <property type="evidence" value="ECO:0007669"/>
    <property type="project" value="InterPro"/>
</dbReference>
<name>G4WMX2_9CNID</name>
<evidence type="ECO:0000256" key="3">
    <source>
        <dbReference type="ARBA" id="ARBA00023223"/>
    </source>
</evidence>
<dbReference type="InterPro" id="IPR000786">
    <property type="entry name" value="Green_fluorescent_prot"/>
</dbReference>